<dbReference type="PROSITE" id="PS50928">
    <property type="entry name" value="ABC_TM1"/>
    <property type="match status" value="1"/>
</dbReference>
<proteinExistence type="inferred from homology"/>
<dbReference type="RefSeq" id="WP_095171541.1">
    <property type="nucleotide sequence ID" value="NZ_BAABYW010000001.1"/>
</dbReference>
<dbReference type="SUPFAM" id="SSF160964">
    <property type="entry name" value="MalF N-terminal region-like"/>
    <property type="match status" value="1"/>
</dbReference>
<reference evidence="9 10" key="1">
    <citation type="submission" date="2024-04" db="EMBL/GenBank/DDBJ databases">
        <title>Defined microbial consortia suppress multidrug-resistant proinflammatory Enterobacteriaceae via ecological control.</title>
        <authorList>
            <person name="Furuichi M."/>
            <person name="Kawaguchi T."/>
            <person name="Pust M."/>
            <person name="Yasuma K."/>
            <person name="Plichta D."/>
            <person name="Hasegawa N."/>
            <person name="Ohya T."/>
            <person name="Bhattarai S."/>
            <person name="Sasajima S."/>
            <person name="Aoto Y."/>
            <person name="Tuganbaev T."/>
            <person name="Yaginuma M."/>
            <person name="Ueda M."/>
            <person name="Okahashi N."/>
            <person name="Amafuji K."/>
            <person name="Kiridooshi Y."/>
            <person name="Sugita K."/>
            <person name="Strazar M."/>
            <person name="Skelly A."/>
            <person name="Suda W."/>
            <person name="Hattori M."/>
            <person name="Nakamoto N."/>
            <person name="Caballero S."/>
            <person name="Norman J."/>
            <person name="Olle B."/>
            <person name="Tanoue T."/>
            <person name="Arita M."/>
            <person name="Bucci V."/>
            <person name="Atarashi K."/>
            <person name="Xavier R."/>
            <person name="Honda K."/>
        </authorList>
    </citation>
    <scope>NUCLEOTIDE SEQUENCE [LARGE SCALE GENOMIC DNA]</scope>
    <source>
        <strain evidence="10">k04-0078-D8-1</strain>
    </source>
</reference>
<comment type="similarity">
    <text evidence="7">Belongs to the binding-protein-dependent transport system permease family.</text>
</comment>
<evidence type="ECO:0000256" key="5">
    <source>
        <dbReference type="ARBA" id="ARBA00022989"/>
    </source>
</evidence>
<dbReference type="InterPro" id="IPR035906">
    <property type="entry name" value="MetI-like_sf"/>
</dbReference>
<feature type="transmembrane region" description="Helical" evidence="7">
    <location>
        <begin position="12"/>
        <end position="31"/>
    </location>
</feature>
<dbReference type="SUPFAM" id="SSF161098">
    <property type="entry name" value="MetI-like"/>
    <property type="match status" value="1"/>
</dbReference>
<evidence type="ECO:0000256" key="3">
    <source>
        <dbReference type="ARBA" id="ARBA00022475"/>
    </source>
</evidence>
<evidence type="ECO:0000313" key="9">
    <source>
        <dbReference type="EMBL" id="GAA6406876.1"/>
    </source>
</evidence>
<keyword evidence="2 7" id="KW-0813">Transport</keyword>
<evidence type="ECO:0000256" key="7">
    <source>
        <dbReference type="RuleBase" id="RU363032"/>
    </source>
</evidence>
<keyword evidence="3" id="KW-1003">Cell membrane</keyword>
<dbReference type="EMBL" id="BAABYW010000001">
    <property type="protein sequence ID" value="GAA6406876.1"/>
    <property type="molecule type" value="Genomic_DNA"/>
</dbReference>
<dbReference type="Proteomes" id="UP001600943">
    <property type="component" value="Unassembled WGS sequence"/>
</dbReference>
<gene>
    <name evidence="9" type="ORF">K040078D81_09930</name>
</gene>
<organism evidence="9 10">
    <name type="scientific">Blautia hominis</name>
    <dbReference type="NCBI Taxonomy" id="2025493"/>
    <lineage>
        <taxon>Bacteria</taxon>
        <taxon>Bacillati</taxon>
        <taxon>Bacillota</taxon>
        <taxon>Clostridia</taxon>
        <taxon>Lachnospirales</taxon>
        <taxon>Lachnospiraceae</taxon>
        <taxon>Blautia</taxon>
    </lineage>
</organism>
<evidence type="ECO:0000256" key="2">
    <source>
        <dbReference type="ARBA" id="ARBA00022448"/>
    </source>
</evidence>
<comment type="caution">
    <text evidence="9">The sequence shown here is derived from an EMBL/GenBank/DDBJ whole genome shotgun (WGS) entry which is preliminary data.</text>
</comment>
<sequence>MKKMLSNKPVIALFVIPGLLIFAFIFVYPILYTINLSFTSWKGIGPKEYVGFLNYTKLFSDDVVFRKALVNTLVILVVAVIGQLVPALFFAMLLSNMKKRTRFFRIAFFIPVLLSTTAIALMWQKIYDVNYGLLNEFLRLVGLSNFQHEWLSEKGTCLIAAIVPVIWQWIGYHMIILYAGLKAIPEQYEEAAKLDGANGLQITFCVIIPMLRDILKVCLVLAVVGSIKIFDNIYVMTAGGPYNLTTTIAIHMYKESFLKFNYGYGSAIAVMLCVVCIGVYLLINKAMSREPMEY</sequence>
<evidence type="ECO:0000259" key="8">
    <source>
        <dbReference type="PROSITE" id="PS50928"/>
    </source>
</evidence>
<keyword evidence="5 7" id="KW-1133">Transmembrane helix</keyword>
<feature type="transmembrane region" description="Helical" evidence="7">
    <location>
        <begin position="68"/>
        <end position="91"/>
    </location>
</feature>
<feature type="domain" description="ABC transmembrane type-1" evidence="8">
    <location>
        <begin position="69"/>
        <end position="283"/>
    </location>
</feature>
<comment type="subcellular location">
    <subcellularLocation>
        <location evidence="1 7">Cell membrane</location>
        <topology evidence="1 7">Multi-pass membrane protein</topology>
    </subcellularLocation>
</comment>
<dbReference type="InterPro" id="IPR000515">
    <property type="entry name" value="MetI-like"/>
</dbReference>
<accession>A0ABQ0B603</accession>
<keyword evidence="4 7" id="KW-0812">Transmembrane</keyword>
<evidence type="ECO:0000256" key="6">
    <source>
        <dbReference type="ARBA" id="ARBA00023136"/>
    </source>
</evidence>
<dbReference type="PANTHER" id="PTHR43227">
    <property type="entry name" value="BLL4140 PROTEIN"/>
    <property type="match status" value="1"/>
</dbReference>
<keyword evidence="6 7" id="KW-0472">Membrane</keyword>
<evidence type="ECO:0000313" key="10">
    <source>
        <dbReference type="Proteomes" id="UP001600943"/>
    </source>
</evidence>
<keyword evidence="10" id="KW-1185">Reference proteome</keyword>
<evidence type="ECO:0000256" key="1">
    <source>
        <dbReference type="ARBA" id="ARBA00004651"/>
    </source>
</evidence>
<protein>
    <submittedName>
        <fullName evidence="9">Sugar ABC transporter permease</fullName>
    </submittedName>
</protein>
<feature type="transmembrane region" description="Helical" evidence="7">
    <location>
        <begin position="103"/>
        <end position="123"/>
    </location>
</feature>
<evidence type="ECO:0000256" key="4">
    <source>
        <dbReference type="ARBA" id="ARBA00022692"/>
    </source>
</evidence>
<dbReference type="InterPro" id="IPR050809">
    <property type="entry name" value="UgpAE/MalFG_permease"/>
</dbReference>
<dbReference type="PANTHER" id="PTHR43227:SF11">
    <property type="entry name" value="BLL4140 PROTEIN"/>
    <property type="match status" value="1"/>
</dbReference>
<dbReference type="CDD" id="cd06261">
    <property type="entry name" value="TM_PBP2"/>
    <property type="match status" value="1"/>
</dbReference>
<feature type="transmembrane region" description="Helical" evidence="7">
    <location>
        <begin position="158"/>
        <end position="181"/>
    </location>
</feature>
<name>A0ABQ0B603_9FIRM</name>
<dbReference type="Pfam" id="PF00528">
    <property type="entry name" value="BPD_transp_1"/>
    <property type="match status" value="1"/>
</dbReference>
<dbReference type="Gene3D" id="1.10.3720.10">
    <property type="entry name" value="MetI-like"/>
    <property type="match status" value="1"/>
</dbReference>
<feature type="transmembrane region" description="Helical" evidence="7">
    <location>
        <begin position="262"/>
        <end position="283"/>
    </location>
</feature>